<proteinExistence type="inferred from homology"/>
<dbReference type="PRINTS" id="PR00111">
    <property type="entry name" value="ABHYDROLASE"/>
</dbReference>
<dbReference type="InterPro" id="IPR050266">
    <property type="entry name" value="AB_hydrolase_sf"/>
</dbReference>
<keyword evidence="2 4" id="KW-0378">Hydrolase</keyword>
<dbReference type="SUPFAM" id="SSF53474">
    <property type="entry name" value="alpha/beta-Hydrolases"/>
    <property type="match status" value="1"/>
</dbReference>
<dbReference type="OrthoDB" id="149912at2"/>
<dbReference type="GO" id="GO:0016020">
    <property type="term" value="C:membrane"/>
    <property type="evidence" value="ECO:0007669"/>
    <property type="project" value="TreeGrafter"/>
</dbReference>
<name>A0A3M8SRG6_9GAMM</name>
<evidence type="ECO:0000313" key="4">
    <source>
        <dbReference type="EMBL" id="RNF83917.1"/>
    </source>
</evidence>
<evidence type="ECO:0000313" key="5">
    <source>
        <dbReference type="Proteomes" id="UP000267049"/>
    </source>
</evidence>
<dbReference type="AlphaFoldDB" id="A0A3M8SRG6"/>
<comment type="caution">
    <text evidence="4">The sequence shown here is derived from an EMBL/GenBank/DDBJ whole genome shotgun (WGS) entry which is preliminary data.</text>
</comment>
<dbReference type="InterPro" id="IPR029058">
    <property type="entry name" value="AB_hydrolase_fold"/>
</dbReference>
<dbReference type="Proteomes" id="UP000267049">
    <property type="component" value="Unassembled WGS sequence"/>
</dbReference>
<organism evidence="4 5">
    <name type="scientific">Montanilutibacter psychrotolerans</name>
    <dbReference type="NCBI Taxonomy" id="1327343"/>
    <lineage>
        <taxon>Bacteria</taxon>
        <taxon>Pseudomonadati</taxon>
        <taxon>Pseudomonadota</taxon>
        <taxon>Gammaproteobacteria</taxon>
        <taxon>Lysobacterales</taxon>
        <taxon>Lysobacteraceae</taxon>
        <taxon>Montanilutibacter</taxon>
    </lineage>
</organism>
<dbReference type="Pfam" id="PF00561">
    <property type="entry name" value="Abhydrolase_1"/>
    <property type="match status" value="1"/>
</dbReference>
<feature type="domain" description="AB hydrolase-1" evidence="3">
    <location>
        <begin position="24"/>
        <end position="121"/>
    </location>
</feature>
<accession>A0A3M8SRG6</accession>
<dbReference type="RefSeq" id="WP_123088177.1">
    <property type="nucleotide sequence ID" value="NZ_RIBS01000004.1"/>
</dbReference>
<dbReference type="PANTHER" id="PTHR43798">
    <property type="entry name" value="MONOACYLGLYCEROL LIPASE"/>
    <property type="match status" value="1"/>
</dbReference>
<dbReference type="Gene3D" id="3.40.50.1820">
    <property type="entry name" value="alpha/beta hydrolase"/>
    <property type="match status" value="1"/>
</dbReference>
<sequence length="288" mass="30848">MRDFVVDTGFGRMAGLRGGSGRRVLALHGWLDNAASFVPLQPLLEGVELVAVDLPGHGASAHLPHAAEFTMVSAARACFEVADALGWERFDVLGHSLGASIASVMAAACPHRIERLCAIEALGALVEAEERSAERLRTGFAAQAAIGSKQLRVFDDIATAVRARMQANGLSEPVARLLVERGIAPVRGENDSRGFSWRSDPRLTTPTLVRMSEGQVRDLLRGIQCPVRVVYATPAQSYFPEPLRSERVAQIAQAELVVLDGSHHLHMEDPVAVAAAIGTFLSDGFPSD</sequence>
<reference evidence="4 5" key="1">
    <citation type="submission" date="2018-11" db="EMBL/GenBank/DDBJ databases">
        <title>Lysobacter cryohumiis sp. nov., isolated from soil in the Tianshan Mountains, Xinjiang, China.</title>
        <authorList>
            <person name="Luo Y."/>
            <person name="Sheng H."/>
        </authorList>
    </citation>
    <scope>NUCLEOTIDE SEQUENCE [LARGE SCALE GENOMIC DNA]</scope>
    <source>
        <strain evidence="4 5">ZS60</strain>
    </source>
</reference>
<protein>
    <submittedName>
        <fullName evidence="4">Alpha/beta hydrolase</fullName>
    </submittedName>
</protein>
<gene>
    <name evidence="4" type="ORF">EER27_10385</name>
</gene>
<keyword evidence="5" id="KW-1185">Reference proteome</keyword>
<evidence type="ECO:0000259" key="3">
    <source>
        <dbReference type="Pfam" id="PF00561"/>
    </source>
</evidence>
<dbReference type="PANTHER" id="PTHR43798:SF14">
    <property type="entry name" value="SERINE HYDROLASE-LIKE PROTEIN DDB_G0286239"/>
    <property type="match status" value="1"/>
</dbReference>
<dbReference type="EMBL" id="RIBS01000004">
    <property type="protein sequence ID" value="RNF83917.1"/>
    <property type="molecule type" value="Genomic_DNA"/>
</dbReference>
<evidence type="ECO:0000256" key="2">
    <source>
        <dbReference type="ARBA" id="ARBA00022801"/>
    </source>
</evidence>
<dbReference type="InterPro" id="IPR000073">
    <property type="entry name" value="AB_hydrolase_1"/>
</dbReference>
<evidence type="ECO:0000256" key="1">
    <source>
        <dbReference type="ARBA" id="ARBA00008645"/>
    </source>
</evidence>
<comment type="similarity">
    <text evidence="1">Belongs to the AB hydrolase superfamily.</text>
</comment>
<dbReference type="GO" id="GO:0016787">
    <property type="term" value="F:hydrolase activity"/>
    <property type="evidence" value="ECO:0007669"/>
    <property type="project" value="UniProtKB-KW"/>
</dbReference>